<organism evidence="4">
    <name type="scientific">Perkinsus marinus (strain ATCC 50983 / TXsc)</name>
    <dbReference type="NCBI Taxonomy" id="423536"/>
    <lineage>
        <taxon>Eukaryota</taxon>
        <taxon>Sar</taxon>
        <taxon>Alveolata</taxon>
        <taxon>Perkinsozoa</taxon>
        <taxon>Perkinsea</taxon>
        <taxon>Perkinsida</taxon>
        <taxon>Perkinsidae</taxon>
        <taxon>Perkinsus</taxon>
    </lineage>
</organism>
<evidence type="ECO:0000256" key="1">
    <source>
        <dbReference type="SAM" id="SignalP"/>
    </source>
</evidence>
<dbReference type="Pfam" id="PF00095">
    <property type="entry name" value="WAP"/>
    <property type="match status" value="1"/>
</dbReference>
<feature type="chain" id="PRO_5012971733" description="WAP domain-containing protein" evidence="1">
    <location>
        <begin position="16"/>
        <end position="179"/>
    </location>
</feature>
<keyword evidence="4" id="KW-1185">Reference proteome</keyword>
<keyword evidence="1" id="KW-0732">Signal</keyword>
<dbReference type="GeneID" id="9046752"/>
<gene>
    <name evidence="3" type="ORF">Pmar_PMAR011074</name>
</gene>
<evidence type="ECO:0000259" key="2">
    <source>
        <dbReference type="Pfam" id="PF00095"/>
    </source>
</evidence>
<dbReference type="RefSeq" id="XP_002779616.1">
    <property type="nucleotide sequence ID" value="XM_002779570.1"/>
</dbReference>
<dbReference type="Proteomes" id="UP000007800">
    <property type="component" value="Unassembled WGS sequence"/>
</dbReference>
<reference evidence="3 4" key="1">
    <citation type="submission" date="2008-07" db="EMBL/GenBank/DDBJ databases">
        <authorList>
            <person name="El-Sayed N."/>
            <person name="Caler E."/>
            <person name="Inman J."/>
            <person name="Amedeo P."/>
            <person name="Hass B."/>
            <person name="Wortman J."/>
        </authorList>
    </citation>
    <scope>NUCLEOTIDE SEQUENCE [LARGE SCALE GENOMIC DNA]</scope>
    <source>
        <strain evidence="4">ATCC 50983 / TXsc</strain>
    </source>
</reference>
<accession>C5KVM6</accession>
<dbReference type="AlphaFoldDB" id="C5KVM6"/>
<dbReference type="EMBL" id="GG676694">
    <property type="protein sequence ID" value="EER11411.1"/>
    <property type="molecule type" value="Genomic_DNA"/>
</dbReference>
<feature type="signal peptide" evidence="1">
    <location>
        <begin position="1"/>
        <end position="15"/>
    </location>
</feature>
<evidence type="ECO:0000313" key="3">
    <source>
        <dbReference type="EMBL" id="EER11411.1"/>
    </source>
</evidence>
<evidence type="ECO:0000313" key="4">
    <source>
        <dbReference type="Proteomes" id="UP000007800"/>
    </source>
</evidence>
<feature type="domain" description="WAP" evidence="2">
    <location>
        <begin position="19"/>
        <end position="58"/>
    </location>
</feature>
<sequence>MKFSLYLIVLTIVSAAELVCPPLIPGRVGICVMECSEESPCVRPGELCCSNGCGWTCKPGVTEEEYKRLADFDNRQIRGFSLMVGLGDDADMKKIKTQLNEIDFKRNLSAETTSLNVSVLSSLKIVIIKVQTSNAEDAVTLARTVKKISMLSSANIETEWEYVDDSMGKSFITPEIEEM</sequence>
<dbReference type="OrthoDB" id="10515658at2759"/>
<dbReference type="InParanoid" id="C5KVM6"/>
<proteinExistence type="predicted"/>
<name>C5KVM6_PERM5</name>
<dbReference type="GO" id="GO:0005576">
    <property type="term" value="C:extracellular region"/>
    <property type="evidence" value="ECO:0007669"/>
    <property type="project" value="InterPro"/>
</dbReference>
<dbReference type="InterPro" id="IPR008197">
    <property type="entry name" value="WAP_dom"/>
</dbReference>
<dbReference type="GO" id="GO:0030414">
    <property type="term" value="F:peptidase inhibitor activity"/>
    <property type="evidence" value="ECO:0007669"/>
    <property type="project" value="InterPro"/>
</dbReference>
<protein>
    <recommendedName>
        <fullName evidence="2">WAP domain-containing protein</fullName>
    </recommendedName>
</protein>